<organism evidence="2 3">
    <name type="scientific">Roseateles aquae</name>
    <dbReference type="NCBI Taxonomy" id="3077235"/>
    <lineage>
        <taxon>Bacteria</taxon>
        <taxon>Pseudomonadati</taxon>
        <taxon>Pseudomonadota</taxon>
        <taxon>Betaproteobacteria</taxon>
        <taxon>Burkholderiales</taxon>
        <taxon>Sphaerotilaceae</taxon>
        <taxon>Roseateles</taxon>
    </lineage>
</organism>
<dbReference type="Gene3D" id="3.30.720.110">
    <property type="match status" value="1"/>
</dbReference>
<reference evidence="2" key="1">
    <citation type="submission" date="2023-09" db="EMBL/GenBank/DDBJ databases">
        <title>Paucibacter sp. APW11 Genome sequencing and assembly.</title>
        <authorList>
            <person name="Kim I."/>
        </authorList>
    </citation>
    <scope>NUCLEOTIDE SEQUENCE</scope>
    <source>
        <strain evidence="2">APW11</strain>
    </source>
</reference>
<protein>
    <submittedName>
        <fullName evidence="2">VOC family protein</fullName>
    </submittedName>
</protein>
<evidence type="ECO:0000313" key="3">
    <source>
        <dbReference type="Proteomes" id="UP001246372"/>
    </source>
</evidence>
<dbReference type="Gene3D" id="3.30.720.120">
    <property type="match status" value="1"/>
</dbReference>
<accession>A0ABU3P8T1</accession>
<dbReference type="InterPro" id="IPR029068">
    <property type="entry name" value="Glyas_Bleomycin-R_OHBP_Dase"/>
</dbReference>
<dbReference type="InterPro" id="IPR004360">
    <property type="entry name" value="Glyas_Fos-R_dOase_dom"/>
</dbReference>
<dbReference type="InterPro" id="IPR037523">
    <property type="entry name" value="VOC_core"/>
</dbReference>
<dbReference type="SUPFAM" id="SSF54593">
    <property type="entry name" value="Glyoxalase/Bleomycin resistance protein/Dihydroxybiphenyl dioxygenase"/>
    <property type="match status" value="1"/>
</dbReference>
<comment type="caution">
    <text evidence="2">The sequence shown here is derived from an EMBL/GenBank/DDBJ whole genome shotgun (WGS) entry which is preliminary data.</text>
</comment>
<evidence type="ECO:0000313" key="2">
    <source>
        <dbReference type="EMBL" id="MDT8998982.1"/>
    </source>
</evidence>
<name>A0ABU3P8T1_9BURK</name>
<dbReference type="Pfam" id="PF00903">
    <property type="entry name" value="Glyoxalase"/>
    <property type="match status" value="1"/>
</dbReference>
<dbReference type="InterPro" id="IPR026275">
    <property type="entry name" value="Glyoxalase/dOase/EhpR"/>
</dbReference>
<sequence>MLSPNFTILYVRDALASASFYTRLLGREPVESAPTFAMFALDGGVMLGLWTRAGVEPAPVVEAGAVELGFVQPDRAAVDALHQRWIEQGLTIAQAPTVMDFGYTFAALDPDGHRLRVFNPTPDAAQ</sequence>
<dbReference type="EMBL" id="JAVXZY010000002">
    <property type="protein sequence ID" value="MDT8998982.1"/>
    <property type="molecule type" value="Genomic_DNA"/>
</dbReference>
<dbReference type="PROSITE" id="PS51819">
    <property type="entry name" value="VOC"/>
    <property type="match status" value="1"/>
</dbReference>
<proteinExistence type="predicted"/>
<gene>
    <name evidence="2" type="ORF">RQP53_06840</name>
</gene>
<evidence type="ECO:0000259" key="1">
    <source>
        <dbReference type="PROSITE" id="PS51819"/>
    </source>
</evidence>
<dbReference type="RefSeq" id="WP_315649475.1">
    <property type="nucleotide sequence ID" value="NZ_JAVXZY010000002.1"/>
</dbReference>
<keyword evidence="3" id="KW-1185">Reference proteome</keyword>
<dbReference type="Proteomes" id="UP001246372">
    <property type="component" value="Unassembled WGS sequence"/>
</dbReference>
<dbReference type="PIRSF" id="PIRSF039020">
    <property type="entry name" value="EhpR"/>
    <property type="match status" value="1"/>
</dbReference>
<feature type="domain" description="VOC" evidence="1">
    <location>
        <begin position="3"/>
        <end position="120"/>
    </location>
</feature>